<feature type="compositionally biased region" description="Basic residues" evidence="1">
    <location>
        <begin position="114"/>
        <end position="124"/>
    </location>
</feature>
<dbReference type="AlphaFoldDB" id="A0A397D3M4"/>
<feature type="compositionally biased region" description="Low complexity" evidence="1">
    <location>
        <begin position="76"/>
        <end position="86"/>
    </location>
</feature>
<accession>A0A397D3M4</accession>
<feature type="compositionally biased region" description="Polar residues" evidence="1">
    <location>
        <begin position="63"/>
        <end position="75"/>
    </location>
</feature>
<dbReference type="Proteomes" id="UP000286510">
    <property type="component" value="Unassembled WGS sequence"/>
</dbReference>
<comment type="caution">
    <text evidence="2">The sequence shown here is derived from an EMBL/GenBank/DDBJ whole genome shotgun (WGS) entry which is preliminary data.</text>
</comment>
<evidence type="ECO:0000313" key="5">
    <source>
        <dbReference type="Proteomes" id="UP000286510"/>
    </source>
</evidence>
<evidence type="ECO:0000313" key="2">
    <source>
        <dbReference type="EMBL" id="RHY58181.1"/>
    </source>
</evidence>
<proteinExistence type="predicted"/>
<reference evidence="4 5" key="1">
    <citation type="submission" date="2018-08" db="EMBL/GenBank/DDBJ databases">
        <title>Aphanomyces genome sequencing and annotation.</title>
        <authorList>
            <person name="Minardi D."/>
            <person name="Oidtmann B."/>
            <person name="Van Der Giezen M."/>
            <person name="Studholme D.J."/>
        </authorList>
    </citation>
    <scope>NUCLEOTIDE SEQUENCE [LARGE SCALE GENOMIC DNA]</scope>
    <source>
        <strain evidence="3 5">FDL457</strain>
        <strain evidence="2 4">SA</strain>
    </source>
</reference>
<gene>
    <name evidence="3" type="ORF">DYB26_008342</name>
    <name evidence="2" type="ORF">DYB38_000402</name>
</gene>
<protein>
    <submittedName>
        <fullName evidence="2">Uncharacterized protein</fullName>
    </submittedName>
</protein>
<feature type="non-terminal residue" evidence="2">
    <location>
        <position position="1"/>
    </location>
</feature>
<feature type="region of interest" description="Disordered" evidence="1">
    <location>
        <begin position="48"/>
        <end position="153"/>
    </location>
</feature>
<dbReference type="Proteomes" id="UP000265716">
    <property type="component" value="Unassembled WGS sequence"/>
</dbReference>
<dbReference type="EMBL" id="QUTF01027736">
    <property type="protein sequence ID" value="RHY79549.1"/>
    <property type="molecule type" value="Genomic_DNA"/>
</dbReference>
<sequence length="153" mass="16452">VHVADAQKLVPEAINVLEQIEVKLPLDNDSSTDVILLKPIRSVQAEVALLNETTSPQPPSDAGSDSSNDGTTGQVSESESGASSTSQRRRPKAAVPPSVQIETLGGVDISTLHFGKRSKKRRTREAKQSKRVSFSPSPRQRRPSAYGIQPSLD</sequence>
<evidence type="ECO:0000313" key="3">
    <source>
        <dbReference type="EMBL" id="RHY79549.1"/>
    </source>
</evidence>
<organism evidence="2 4">
    <name type="scientific">Aphanomyces astaci</name>
    <name type="common">Crayfish plague agent</name>
    <dbReference type="NCBI Taxonomy" id="112090"/>
    <lineage>
        <taxon>Eukaryota</taxon>
        <taxon>Sar</taxon>
        <taxon>Stramenopiles</taxon>
        <taxon>Oomycota</taxon>
        <taxon>Saprolegniomycetes</taxon>
        <taxon>Saprolegniales</taxon>
        <taxon>Verrucalvaceae</taxon>
        <taxon>Aphanomyces</taxon>
    </lineage>
</organism>
<evidence type="ECO:0000313" key="4">
    <source>
        <dbReference type="Proteomes" id="UP000265716"/>
    </source>
</evidence>
<name>A0A397D3M4_APHAT</name>
<dbReference type="EMBL" id="QUTC01005425">
    <property type="protein sequence ID" value="RHY58181.1"/>
    <property type="molecule type" value="Genomic_DNA"/>
</dbReference>
<evidence type="ECO:0000256" key="1">
    <source>
        <dbReference type="SAM" id="MobiDB-lite"/>
    </source>
</evidence>